<dbReference type="Pfam" id="PF02458">
    <property type="entry name" value="Transferase"/>
    <property type="match status" value="1"/>
</dbReference>
<dbReference type="PANTHER" id="PTHR31623">
    <property type="entry name" value="F21J9.9"/>
    <property type="match status" value="1"/>
</dbReference>
<evidence type="ECO:0000313" key="5">
    <source>
        <dbReference type="Proteomes" id="UP001291926"/>
    </source>
</evidence>
<dbReference type="Proteomes" id="UP001291926">
    <property type="component" value="Unassembled WGS sequence"/>
</dbReference>
<protein>
    <submittedName>
        <fullName evidence="4">Uncharacterized protein</fullName>
    </submittedName>
</protein>
<keyword evidence="5" id="KW-1185">Reference proteome</keyword>
<organism evidence="4 5">
    <name type="scientific">Penstemon davidsonii</name>
    <dbReference type="NCBI Taxonomy" id="160366"/>
    <lineage>
        <taxon>Eukaryota</taxon>
        <taxon>Viridiplantae</taxon>
        <taxon>Streptophyta</taxon>
        <taxon>Embryophyta</taxon>
        <taxon>Tracheophyta</taxon>
        <taxon>Spermatophyta</taxon>
        <taxon>Magnoliopsida</taxon>
        <taxon>eudicotyledons</taxon>
        <taxon>Gunneridae</taxon>
        <taxon>Pentapetalae</taxon>
        <taxon>asterids</taxon>
        <taxon>lamiids</taxon>
        <taxon>Lamiales</taxon>
        <taxon>Plantaginaceae</taxon>
        <taxon>Cheloneae</taxon>
        <taxon>Penstemon</taxon>
    </lineage>
</organism>
<name>A0ABR0DUH0_9LAMI</name>
<evidence type="ECO:0000256" key="3">
    <source>
        <dbReference type="ARBA" id="ARBA00023315"/>
    </source>
</evidence>
<keyword evidence="2" id="KW-0808">Transferase</keyword>
<accession>A0ABR0DUH0</accession>
<dbReference type="Gene3D" id="3.30.559.10">
    <property type="entry name" value="Chloramphenicol acetyltransferase-like domain"/>
    <property type="match status" value="1"/>
</dbReference>
<comment type="similarity">
    <text evidence="1">Belongs to the plant acyltransferase family.</text>
</comment>
<sequence length="88" mass="10011">MPLAIFSGDQYDATDFGWGKPIWASVGYGYVDFHLHNFLLLMDRRFGNGVEAWLTLSEEEMDVVEKDPELLAFASLNPCPLRNINDDD</sequence>
<dbReference type="PANTHER" id="PTHR31623:SF105">
    <property type="entry name" value="VINORINE SYNTHASE-LIKE"/>
    <property type="match status" value="1"/>
</dbReference>
<evidence type="ECO:0000256" key="2">
    <source>
        <dbReference type="ARBA" id="ARBA00022679"/>
    </source>
</evidence>
<dbReference type="InterPro" id="IPR023213">
    <property type="entry name" value="CAT-like_dom_sf"/>
</dbReference>
<keyword evidence="3" id="KW-0012">Acyltransferase</keyword>
<gene>
    <name evidence="4" type="ORF">RD792_000204</name>
</gene>
<comment type="caution">
    <text evidence="4">The sequence shown here is derived from an EMBL/GenBank/DDBJ whole genome shotgun (WGS) entry which is preliminary data.</text>
</comment>
<evidence type="ECO:0000256" key="1">
    <source>
        <dbReference type="ARBA" id="ARBA00009861"/>
    </source>
</evidence>
<evidence type="ECO:0000313" key="4">
    <source>
        <dbReference type="EMBL" id="KAK4492879.1"/>
    </source>
</evidence>
<reference evidence="4 5" key="1">
    <citation type="journal article" date="2023" name="bioRxiv">
        <title>Genome report: Whole genome sequence and annotation of Penstemon davidsonii.</title>
        <authorList>
            <person name="Ostevik K.L."/>
            <person name="Alabady M."/>
            <person name="Zhang M."/>
            <person name="Rausher M.D."/>
        </authorList>
    </citation>
    <scope>NUCLEOTIDE SEQUENCE [LARGE SCALE GENOMIC DNA]</scope>
    <source>
        <strain evidence="4">DNT005</strain>
        <tissue evidence="4">Whole leaf</tissue>
    </source>
</reference>
<dbReference type="EMBL" id="JAYDYQ010001086">
    <property type="protein sequence ID" value="KAK4492879.1"/>
    <property type="molecule type" value="Genomic_DNA"/>
</dbReference>
<proteinExistence type="inferred from homology"/>